<dbReference type="Proteomes" id="UP001201397">
    <property type="component" value="Unassembled WGS sequence"/>
</dbReference>
<reference evidence="5 7" key="2">
    <citation type="submission" date="2023-01" db="EMBL/GenBank/DDBJ databases">
        <authorList>
            <person name="Yang C."/>
        </authorList>
    </citation>
    <scope>NUCLEOTIDE SEQUENCE [LARGE SCALE GENOMIC DNA]</scope>
    <source>
        <strain evidence="5 7">ZJ106</strain>
    </source>
</reference>
<dbReference type="RefSeq" id="WP_237091412.1">
    <property type="nucleotide sequence ID" value="NZ_CP116766.1"/>
</dbReference>
<dbReference type="InterPro" id="IPR003769">
    <property type="entry name" value="ClpS_core"/>
</dbReference>
<dbReference type="GO" id="GO:0006508">
    <property type="term" value="P:proteolysis"/>
    <property type="evidence" value="ECO:0007669"/>
    <property type="project" value="UniProtKB-UniRule"/>
</dbReference>
<evidence type="ECO:0000256" key="2">
    <source>
        <dbReference type="SAM" id="MobiDB-lite"/>
    </source>
</evidence>
<gene>
    <name evidence="1 4" type="primary">clpS</name>
    <name evidence="4" type="ORF">L4H06_04080</name>
    <name evidence="5" type="ORF">PJU73_05720</name>
</gene>
<comment type="function">
    <text evidence="1">Involved in the modulation of the specificity of the ClpAP-mediated ATP-dependent protein degradation.</text>
</comment>
<dbReference type="InterPro" id="IPR022935">
    <property type="entry name" value="ClpS"/>
</dbReference>
<keyword evidence="4" id="KW-0378">Hydrolase</keyword>
<protein>
    <recommendedName>
        <fullName evidence="1">ATP-dependent Clp protease adapter protein ClpS</fullName>
    </recommendedName>
</protein>
<dbReference type="SUPFAM" id="SSF54736">
    <property type="entry name" value="ClpS-like"/>
    <property type="match status" value="1"/>
</dbReference>
<accession>A0AAW5ANC6</accession>
<dbReference type="EMBL" id="CP116766">
    <property type="protein sequence ID" value="WCL70870.1"/>
    <property type="molecule type" value="Genomic_DNA"/>
</dbReference>
<feature type="region of interest" description="Disordered" evidence="2">
    <location>
        <begin position="1"/>
        <end position="20"/>
    </location>
</feature>
<name>A0AAW5ANC6_9NEIS</name>
<dbReference type="InterPro" id="IPR014719">
    <property type="entry name" value="Ribosomal_bL12_C/ClpS-like"/>
</dbReference>
<evidence type="ECO:0000313" key="5">
    <source>
        <dbReference type="EMBL" id="WCL70870.1"/>
    </source>
</evidence>
<organism evidence="4 6">
    <name type="scientific">Neisseria lisongii</name>
    <dbReference type="NCBI Taxonomy" id="2912188"/>
    <lineage>
        <taxon>Bacteria</taxon>
        <taxon>Pseudomonadati</taxon>
        <taxon>Pseudomonadota</taxon>
        <taxon>Betaproteobacteria</taxon>
        <taxon>Neisseriales</taxon>
        <taxon>Neisseriaceae</taxon>
        <taxon>Neisseria</taxon>
    </lineage>
</organism>
<dbReference type="NCBIfam" id="NF000672">
    <property type="entry name" value="PRK00033.1-5"/>
    <property type="match status" value="1"/>
</dbReference>
<dbReference type="Pfam" id="PF02617">
    <property type="entry name" value="ClpS"/>
    <property type="match status" value="1"/>
</dbReference>
<dbReference type="PANTHER" id="PTHR33473:SF19">
    <property type="entry name" value="ATP-DEPENDENT CLP PROTEASE ADAPTER PROTEIN CLPS"/>
    <property type="match status" value="1"/>
</dbReference>
<keyword evidence="7" id="KW-1185">Reference proteome</keyword>
<reference evidence="4" key="1">
    <citation type="submission" date="2022-01" db="EMBL/GenBank/DDBJ databases">
        <title>Neisseria sp. ZJ104.</title>
        <authorList>
            <person name="Yang C."/>
        </authorList>
    </citation>
    <scope>NUCLEOTIDE SEQUENCE</scope>
    <source>
        <strain evidence="4">ZJ104</strain>
    </source>
</reference>
<dbReference type="AlphaFoldDB" id="A0AAW5ANC6"/>
<feature type="domain" description="Adaptor protein ClpS core" evidence="3">
    <location>
        <begin position="23"/>
        <end position="100"/>
    </location>
</feature>
<comment type="subunit">
    <text evidence="1">Binds to the N-terminal domain of the chaperone ClpA.</text>
</comment>
<dbReference type="FunFam" id="3.30.1390.10:FF:000002">
    <property type="entry name" value="ATP-dependent Clp protease adapter protein ClpS"/>
    <property type="match status" value="1"/>
</dbReference>
<dbReference type="PANTHER" id="PTHR33473">
    <property type="entry name" value="ATP-DEPENDENT CLP PROTEASE ADAPTER PROTEIN CLPS1, CHLOROPLASTIC"/>
    <property type="match status" value="1"/>
</dbReference>
<evidence type="ECO:0000313" key="6">
    <source>
        <dbReference type="Proteomes" id="UP001201397"/>
    </source>
</evidence>
<proteinExistence type="inferred from homology"/>
<dbReference type="GO" id="GO:0008233">
    <property type="term" value="F:peptidase activity"/>
    <property type="evidence" value="ECO:0007669"/>
    <property type="project" value="UniProtKB-KW"/>
</dbReference>
<dbReference type="Gene3D" id="3.30.1390.10">
    <property type="match status" value="1"/>
</dbReference>
<evidence type="ECO:0000259" key="3">
    <source>
        <dbReference type="Pfam" id="PF02617"/>
    </source>
</evidence>
<sequence length="105" mass="11870">MSHAHTDRERGETLAEDRQTVRPPKRFGVFLLNDDYTTMDFVVEILSEVFMLGQEQAVAVMLLVHHEGKGLCGTYTKDIAQTKQQQVMQRAKAAGHPLQCIVEEV</sequence>
<evidence type="ECO:0000313" key="7">
    <source>
        <dbReference type="Proteomes" id="UP001221268"/>
    </source>
</evidence>
<keyword evidence="4" id="KW-0645">Protease</keyword>
<dbReference type="EMBL" id="JAKKDL010000003">
    <property type="protein sequence ID" value="MCF7529413.1"/>
    <property type="molecule type" value="Genomic_DNA"/>
</dbReference>
<evidence type="ECO:0000256" key="1">
    <source>
        <dbReference type="HAMAP-Rule" id="MF_00302"/>
    </source>
</evidence>
<dbReference type="GO" id="GO:0030163">
    <property type="term" value="P:protein catabolic process"/>
    <property type="evidence" value="ECO:0007669"/>
    <property type="project" value="InterPro"/>
</dbReference>
<comment type="similarity">
    <text evidence="1">Belongs to the ClpS family.</text>
</comment>
<dbReference type="HAMAP" id="MF_00302">
    <property type="entry name" value="ClpS"/>
    <property type="match status" value="1"/>
</dbReference>
<dbReference type="Proteomes" id="UP001221268">
    <property type="component" value="Chromosome"/>
</dbReference>
<evidence type="ECO:0000313" key="4">
    <source>
        <dbReference type="EMBL" id="MCF7529413.1"/>
    </source>
</evidence>